<keyword evidence="1" id="KW-0812">Transmembrane</keyword>
<keyword evidence="1" id="KW-0472">Membrane</keyword>
<evidence type="ECO:0000256" key="1">
    <source>
        <dbReference type="SAM" id="Phobius"/>
    </source>
</evidence>
<evidence type="ECO:0000313" key="2">
    <source>
        <dbReference type="EMBL" id="PWN28092.1"/>
    </source>
</evidence>
<proteinExistence type="predicted"/>
<keyword evidence="3" id="KW-1185">Reference proteome</keyword>
<dbReference type="Proteomes" id="UP000245884">
    <property type="component" value="Unassembled WGS sequence"/>
</dbReference>
<organism evidence="2 3">
    <name type="scientific">Jaminaea rosea</name>
    <dbReference type="NCBI Taxonomy" id="1569628"/>
    <lineage>
        <taxon>Eukaryota</taxon>
        <taxon>Fungi</taxon>
        <taxon>Dikarya</taxon>
        <taxon>Basidiomycota</taxon>
        <taxon>Ustilaginomycotina</taxon>
        <taxon>Exobasidiomycetes</taxon>
        <taxon>Microstromatales</taxon>
        <taxon>Microstromatales incertae sedis</taxon>
        <taxon>Jaminaea</taxon>
    </lineage>
</organism>
<accession>A0A316US28</accession>
<sequence>MASVGDYIFLFIVLSILAGIVYAVKKDSINQSISGAQEGLKQKGIRLDSSGVSIKTDRRAPTRDEYIDRTRESFARSSEVIAKHKDAFTTTAWQKQKELDEAKQRAKATSGRR</sequence>
<feature type="transmembrane region" description="Helical" evidence="1">
    <location>
        <begin position="6"/>
        <end position="24"/>
    </location>
</feature>
<dbReference type="AlphaFoldDB" id="A0A316US28"/>
<gene>
    <name evidence="2" type="ORF">BDZ90DRAFT_259917</name>
</gene>
<keyword evidence="1" id="KW-1133">Transmembrane helix</keyword>
<evidence type="ECO:0000313" key="3">
    <source>
        <dbReference type="Proteomes" id="UP000245884"/>
    </source>
</evidence>
<name>A0A316US28_9BASI</name>
<protein>
    <submittedName>
        <fullName evidence="2">Uncharacterized protein</fullName>
    </submittedName>
</protein>
<reference evidence="2 3" key="1">
    <citation type="journal article" date="2018" name="Mol. Biol. Evol.">
        <title>Broad Genomic Sampling Reveals a Smut Pathogenic Ancestry of the Fungal Clade Ustilaginomycotina.</title>
        <authorList>
            <person name="Kijpornyongpan T."/>
            <person name="Mondo S.J."/>
            <person name="Barry K."/>
            <person name="Sandor L."/>
            <person name="Lee J."/>
            <person name="Lipzen A."/>
            <person name="Pangilinan J."/>
            <person name="LaButti K."/>
            <person name="Hainaut M."/>
            <person name="Henrissat B."/>
            <person name="Grigoriev I.V."/>
            <person name="Spatafora J.W."/>
            <person name="Aime M.C."/>
        </authorList>
    </citation>
    <scope>NUCLEOTIDE SEQUENCE [LARGE SCALE GENOMIC DNA]</scope>
    <source>
        <strain evidence="2 3">MCA 5214</strain>
    </source>
</reference>
<dbReference type="GeneID" id="37030028"/>
<dbReference type="EMBL" id="KZ819666">
    <property type="protein sequence ID" value="PWN28092.1"/>
    <property type="molecule type" value="Genomic_DNA"/>
</dbReference>
<dbReference type="RefSeq" id="XP_025362704.1">
    <property type="nucleotide sequence ID" value="XM_025508205.1"/>
</dbReference>
<dbReference type="OrthoDB" id="2505950at2759"/>